<dbReference type="Proteomes" id="UP000663937">
    <property type="component" value="Chromosome"/>
</dbReference>
<keyword evidence="1" id="KW-0227">DNA damage</keyword>
<dbReference type="InterPro" id="IPR036217">
    <property type="entry name" value="MethylDNA_cys_MeTrfase_DNAb"/>
</dbReference>
<name>A0A8A4ZGR5_9MICO</name>
<sequence>MDEDYLEAVLDLVQTIPSGRVMTYGTVAEVVGDRLVADGGRWRGGPRQVGQVLSRAGGGVPWWRVVNAAGGPPASQLSLALATLEREGTPLAAQGMRVDLREALWWPADEASPSLATLPPDDPRPVAEV</sequence>
<dbReference type="KEGG" id="psic:J4E96_05580"/>
<dbReference type="RefSeq" id="WP_227424792.1">
    <property type="nucleotide sequence ID" value="NZ_CP071868.1"/>
</dbReference>
<proteinExistence type="predicted"/>
<keyword evidence="4" id="KW-1185">Reference proteome</keyword>
<dbReference type="GO" id="GO:0006281">
    <property type="term" value="P:DNA repair"/>
    <property type="evidence" value="ECO:0007669"/>
    <property type="project" value="InterPro"/>
</dbReference>
<reference evidence="3" key="1">
    <citation type="submission" date="2021-03" db="EMBL/GenBank/DDBJ databases">
        <title>Pengzhenrongella sicca gen. nov., sp. nov., a new member of suborder Micrococcineae isolated from High-Arctic tundra soil.</title>
        <authorList>
            <person name="Peng F."/>
        </authorList>
    </citation>
    <scope>NUCLEOTIDE SEQUENCE</scope>
    <source>
        <strain evidence="3">LRZ-2</strain>
    </source>
</reference>
<dbReference type="EMBL" id="CP071868">
    <property type="protein sequence ID" value="QTE30455.1"/>
    <property type="molecule type" value="Genomic_DNA"/>
</dbReference>
<dbReference type="GO" id="GO:0003824">
    <property type="term" value="F:catalytic activity"/>
    <property type="evidence" value="ECO:0007669"/>
    <property type="project" value="InterPro"/>
</dbReference>
<dbReference type="InterPro" id="IPR036388">
    <property type="entry name" value="WH-like_DNA-bd_sf"/>
</dbReference>
<dbReference type="Gene3D" id="1.10.10.10">
    <property type="entry name" value="Winged helix-like DNA-binding domain superfamily/Winged helix DNA-binding domain"/>
    <property type="match status" value="1"/>
</dbReference>
<dbReference type="AlphaFoldDB" id="A0A8A4ZGR5"/>
<accession>A0A8A4ZGR5</accession>
<feature type="domain" description="Methylated-DNA-[protein]-cysteine S-methyltransferase DNA binding" evidence="2">
    <location>
        <begin position="7"/>
        <end position="88"/>
    </location>
</feature>
<evidence type="ECO:0000256" key="1">
    <source>
        <dbReference type="ARBA" id="ARBA00022763"/>
    </source>
</evidence>
<dbReference type="CDD" id="cd06445">
    <property type="entry name" value="ATase"/>
    <property type="match status" value="1"/>
</dbReference>
<dbReference type="InterPro" id="IPR014048">
    <property type="entry name" value="MethylDNA_cys_MeTrfase_DNA-bd"/>
</dbReference>
<dbReference type="PANTHER" id="PTHR42942:SF1">
    <property type="entry name" value="ALKYLTRANSFERASE-LIKE PROTEIN 1"/>
    <property type="match status" value="1"/>
</dbReference>
<evidence type="ECO:0000259" key="2">
    <source>
        <dbReference type="Pfam" id="PF01035"/>
    </source>
</evidence>
<dbReference type="SUPFAM" id="SSF46767">
    <property type="entry name" value="Methylated DNA-protein cysteine methyltransferase, C-terminal domain"/>
    <property type="match status" value="1"/>
</dbReference>
<dbReference type="PANTHER" id="PTHR42942">
    <property type="entry name" value="6-O-METHYLGUANINE DNA METHYLTRANSFERASE"/>
    <property type="match status" value="1"/>
</dbReference>
<organism evidence="3 4">
    <name type="scientific">Pengzhenrongella sicca</name>
    <dbReference type="NCBI Taxonomy" id="2819238"/>
    <lineage>
        <taxon>Bacteria</taxon>
        <taxon>Bacillati</taxon>
        <taxon>Actinomycetota</taxon>
        <taxon>Actinomycetes</taxon>
        <taxon>Micrococcales</taxon>
        <taxon>Pengzhenrongella</taxon>
    </lineage>
</organism>
<dbReference type="InterPro" id="IPR052520">
    <property type="entry name" value="ATL_DNA_repair"/>
</dbReference>
<dbReference type="Pfam" id="PF01035">
    <property type="entry name" value="DNA_binding_1"/>
    <property type="match status" value="1"/>
</dbReference>
<protein>
    <submittedName>
        <fullName evidence="3">MGMT family protein</fullName>
    </submittedName>
</protein>
<evidence type="ECO:0000313" key="4">
    <source>
        <dbReference type="Proteomes" id="UP000663937"/>
    </source>
</evidence>
<evidence type="ECO:0000313" key="3">
    <source>
        <dbReference type="EMBL" id="QTE30455.1"/>
    </source>
</evidence>
<gene>
    <name evidence="3" type="ORF">J4E96_05580</name>
</gene>